<sequence>HVWGTFLLQIRLVTFGEPRTGNVAFAKEIEEHIQFRYRVVKKNDFIASVPRSADPAASLLTATMYERQPLFYRYLVHYDNKMKKGDTFKICELSDDFGCRNTNFAYDLDDHRTYFHIDSDKFIEEGCPRDHFAFTSAKYGHDEVQRPCFAENIKNTQTPEPKYLFRQRKSSNVGNLVTVSHGSLNREAKQAKVNEQRTKLSLTSRTMKNLVRFNLSHAEVLGKSFQNCRDRIGRD</sequence>
<name>A0A3P6R974_CYLGO</name>
<dbReference type="SUPFAM" id="SSF53474">
    <property type="entry name" value="alpha/beta-Hydrolases"/>
    <property type="match status" value="1"/>
</dbReference>
<dbReference type="GO" id="GO:0006629">
    <property type="term" value="P:lipid metabolic process"/>
    <property type="evidence" value="ECO:0007669"/>
    <property type="project" value="InterPro"/>
</dbReference>
<protein>
    <recommendedName>
        <fullName evidence="1">Fungal lipase-type domain-containing protein</fullName>
    </recommendedName>
</protein>
<dbReference type="Gene3D" id="3.40.50.1820">
    <property type="entry name" value="alpha/beta hydrolase"/>
    <property type="match status" value="1"/>
</dbReference>
<evidence type="ECO:0000259" key="1">
    <source>
        <dbReference type="Pfam" id="PF01764"/>
    </source>
</evidence>
<dbReference type="InterPro" id="IPR029058">
    <property type="entry name" value="AB_hydrolase_fold"/>
</dbReference>
<dbReference type="AlphaFoldDB" id="A0A3P6R974"/>
<dbReference type="InterPro" id="IPR002921">
    <property type="entry name" value="Fungal_lipase-type"/>
</dbReference>
<evidence type="ECO:0000313" key="2">
    <source>
        <dbReference type="EMBL" id="VDK52183.1"/>
    </source>
</evidence>
<dbReference type="Proteomes" id="UP000271889">
    <property type="component" value="Unassembled WGS sequence"/>
</dbReference>
<proteinExistence type="predicted"/>
<organism evidence="2 3">
    <name type="scientific">Cylicostephanus goldi</name>
    <name type="common">Nematode worm</name>
    <dbReference type="NCBI Taxonomy" id="71465"/>
    <lineage>
        <taxon>Eukaryota</taxon>
        <taxon>Metazoa</taxon>
        <taxon>Ecdysozoa</taxon>
        <taxon>Nematoda</taxon>
        <taxon>Chromadorea</taxon>
        <taxon>Rhabditida</taxon>
        <taxon>Rhabditina</taxon>
        <taxon>Rhabditomorpha</taxon>
        <taxon>Strongyloidea</taxon>
        <taxon>Strongylidae</taxon>
        <taxon>Cylicostephanus</taxon>
    </lineage>
</organism>
<evidence type="ECO:0000313" key="3">
    <source>
        <dbReference type="Proteomes" id="UP000271889"/>
    </source>
</evidence>
<dbReference type="Pfam" id="PF01764">
    <property type="entry name" value="Lipase_3"/>
    <property type="match status" value="1"/>
</dbReference>
<feature type="non-terminal residue" evidence="2">
    <location>
        <position position="1"/>
    </location>
</feature>
<dbReference type="OrthoDB" id="426718at2759"/>
<reference evidence="2 3" key="1">
    <citation type="submission" date="2018-11" db="EMBL/GenBank/DDBJ databases">
        <authorList>
            <consortium name="Pathogen Informatics"/>
        </authorList>
    </citation>
    <scope>NUCLEOTIDE SEQUENCE [LARGE SCALE GENOMIC DNA]</scope>
</reference>
<feature type="domain" description="Fungal lipase-type" evidence="1">
    <location>
        <begin position="9"/>
        <end position="51"/>
    </location>
</feature>
<dbReference type="EMBL" id="UYRV01004999">
    <property type="protein sequence ID" value="VDK52183.1"/>
    <property type="molecule type" value="Genomic_DNA"/>
</dbReference>
<gene>
    <name evidence="2" type="ORF">CGOC_LOCUS2270</name>
</gene>
<dbReference type="PANTHER" id="PTHR45908">
    <property type="entry name" value="PROTEIN CBG11750-RELATED"/>
    <property type="match status" value="1"/>
</dbReference>
<dbReference type="PANTHER" id="PTHR45908:SF15">
    <property type="entry name" value="FUNGAL LIPASE-LIKE DOMAIN-CONTAINING PROTEIN"/>
    <property type="match status" value="1"/>
</dbReference>
<keyword evidence="3" id="KW-1185">Reference proteome</keyword>
<accession>A0A3P6R974</accession>